<proteinExistence type="predicted"/>
<reference evidence="1" key="1">
    <citation type="submission" date="2023-07" db="EMBL/GenBank/DDBJ databases">
        <authorList>
            <person name="Xia Y."/>
        </authorList>
    </citation>
    <scope>NUCLEOTIDE SEQUENCE</scope>
    <source>
        <strain evidence="1">F</strain>
    </source>
</reference>
<accession>A0AA96EPI4</accession>
<dbReference type="EMBL" id="OR343188">
    <property type="protein sequence ID" value="WNL49916.1"/>
    <property type="molecule type" value="Genomic_DNA"/>
</dbReference>
<evidence type="ECO:0000313" key="1">
    <source>
        <dbReference type="EMBL" id="WNL49916.1"/>
    </source>
</evidence>
<organism evidence="1">
    <name type="scientific">Marseillevirus sp</name>
    <dbReference type="NCBI Taxonomy" id="2809551"/>
    <lineage>
        <taxon>Viruses</taxon>
        <taxon>Varidnaviria</taxon>
        <taxon>Bamfordvirae</taxon>
        <taxon>Nucleocytoviricota</taxon>
        <taxon>Megaviricetes</taxon>
        <taxon>Pimascovirales</taxon>
        <taxon>Pimascovirales incertae sedis</taxon>
        <taxon>Marseilleviridae</taxon>
        <taxon>Marseillevirus</taxon>
    </lineage>
</organism>
<protein>
    <submittedName>
        <fullName evidence="1">Uncharacterized protein</fullName>
    </submittedName>
</protein>
<sequence length="155" mass="18597">MDELLEICSLQKKGKVLLSAKYKEEFTVDFSRTHNVEMQRVEKVVVYFDCKQFRHLAEVEMPFRKYYVPFVMEFILARPDLTKISLKKNKACVYLISKKLTDWQRYDCSCRCACKKIVRSQGIKEIGNSWEDTETYFKYTFPEQEEKVLVKFVER</sequence>
<gene>
    <name evidence="1" type="ORF">MarFTMF_400</name>
</gene>
<name>A0AA96EPI4_9VIRU</name>